<dbReference type="InterPro" id="IPR000014">
    <property type="entry name" value="PAS"/>
</dbReference>
<dbReference type="Pfam" id="PF00512">
    <property type="entry name" value="HisKA"/>
    <property type="match status" value="1"/>
</dbReference>
<evidence type="ECO:0000259" key="8">
    <source>
        <dbReference type="PROSITE" id="PS50110"/>
    </source>
</evidence>
<dbReference type="InterPro" id="IPR004358">
    <property type="entry name" value="Sig_transdc_His_kin-like_C"/>
</dbReference>
<dbReference type="InterPro" id="IPR013656">
    <property type="entry name" value="PAS_4"/>
</dbReference>
<keyword evidence="6" id="KW-0472">Membrane</keyword>
<feature type="domain" description="PAC" evidence="10">
    <location>
        <begin position="447"/>
        <end position="499"/>
    </location>
</feature>
<dbReference type="PROSITE" id="PS50112">
    <property type="entry name" value="PAS"/>
    <property type="match status" value="2"/>
</dbReference>
<keyword evidence="4" id="KW-0808">Transferase</keyword>
<dbReference type="Gene3D" id="2.10.70.100">
    <property type="match status" value="1"/>
</dbReference>
<sequence>MLKHHSIRSPIARRLIIYILLFSSCITFLITAIQLYRDYKVDLNAIHSELQKIEDIHLESITTALWASNKKLLQTNIEGILKIRDMQYVEILDDEQIWASAGKKTAEKTTAGKTTGRNTEKTIQRVYPINYMHRNKSIKIGKLTVVVSLSGVYQRLIKRIWIILFFNALKTFIVAIFIYFLFYNMIAKHLSKISAFAEDHKPLSSSQPLTLDRASQHHDEFDSVVKSINDMHIRLEQQINETSQQKKHLSLTLNSIGDAVIATDAAGNITRMNPVAEKLTGWTFDQAKGKSVKSIFSIIDASTLEPIENPVEKVIASGETVYLSNHTTLISRNGERYQIADSAAPIKDEEDKILGMVLIFNDVTKQYQLRQLARESEKKYHTLTTVAPVGIIHSDKQGKCLYVNEKWCELTGISAEKAMEEGWEKSIYTEDQQQVLEQWNQCISNAQPFKSEYRLQLNTTRWVLGLSTTETDENAKIIGYVGTITDITDRKKAEETIQISKQRLTDAQRMAHIGNWELDLVNNSLTWSDEVYRIFELNHELFSEPYTAFLSAIHPEDLDKVNNAFNESIENKTQYSIDHRICTPDGTIKTVHQRCVTFYNNEGDPVQSVGTVQDITEQVNMENTIRRTQKMDALGKLTGGIAHDYNNMLGVIMGYADILQENLKQQPKLEKFAQQIYQAGERGANLTKKLLSFSRTNNSDGEAIDLNILLNNEQDMLQKILTARINLIYNLSNDLWLTWLNSDDLENAIVNLSINAMHAMEGVGQLTVRTYNIHIDEFDSLLPGIKGGDYVILSVIDTGCGMDDITKEKVYEPFYTTKGEKGTGLGLSQVYGFVNRSGGEITVYSKLGYGTQFTLYFPRHNKKENRKKTEPSRLTTNLSGSETILIVDDEPALLELTHEILIQQGYNAICAENAQAALKILKNKKVDFMLSDIIMPGMDGYQLAAIVENKYPETKIQLTSGFSDEQHIGMVDDSLHKNLLYKPLNSQILLKRIRELLT</sequence>
<keyword evidence="6" id="KW-1133">Transmembrane helix</keyword>
<feature type="domain" description="PAS" evidence="9">
    <location>
        <begin position="245"/>
        <end position="318"/>
    </location>
</feature>
<feature type="transmembrane region" description="Helical" evidence="6">
    <location>
        <begin position="15"/>
        <end position="36"/>
    </location>
</feature>
<evidence type="ECO:0000256" key="6">
    <source>
        <dbReference type="SAM" id="Phobius"/>
    </source>
</evidence>
<dbReference type="InterPro" id="IPR003661">
    <property type="entry name" value="HisK_dim/P_dom"/>
</dbReference>
<feature type="domain" description="PAS" evidence="9">
    <location>
        <begin position="376"/>
        <end position="446"/>
    </location>
</feature>
<dbReference type="PROSITE" id="PS50113">
    <property type="entry name" value="PAC"/>
    <property type="match status" value="3"/>
</dbReference>
<dbReference type="CDD" id="cd00156">
    <property type="entry name" value="REC"/>
    <property type="match status" value="1"/>
</dbReference>
<evidence type="ECO:0000256" key="2">
    <source>
        <dbReference type="ARBA" id="ARBA00012438"/>
    </source>
</evidence>
<dbReference type="SUPFAM" id="SSF47384">
    <property type="entry name" value="Homodimeric domain of signal transducing histidine kinase"/>
    <property type="match status" value="1"/>
</dbReference>
<organism evidence="11">
    <name type="scientific">hydrothermal vent metagenome</name>
    <dbReference type="NCBI Taxonomy" id="652676"/>
    <lineage>
        <taxon>unclassified sequences</taxon>
        <taxon>metagenomes</taxon>
        <taxon>ecological metagenomes</taxon>
    </lineage>
</organism>
<dbReference type="Pfam" id="PF02518">
    <property type="entry name" value="HATPase_c"/>
    <property type="match status" value="1"/>
</dbReference>
<name>A0A3B0WYV8_9ZZZZ</name>
<dbReference type="PROSITE" id="PS50110">
    <property type="entry name" value="RESPONSE_REGULATORY"/>
    <property type="match status" value="1"/>
</dbReference>
<proteinExistence type="predicted"/>
<dbReference type="InterPro" id="IPR003594">
    <property type="entry name" value="HATPase_dom"/>
</dbReference>
<evidence type="ECO:0000259" key="7">
    <source>
        <dbReference type="PROSITE" id="PS50109"/>
    </source>
</evidence>
<dbReference type="CDD" id="cd00082">
    <property type="entry name" value="HisKA"/>
    <property type="match status" value="1"/>
</dbReference>
<dbReference type="InterPro" id="IPR000700">
    <property type="entry name" value="PAS-assoc_C"/>
</dbReference>
<dbReference type="Gene3D" id="1.10.287.130">
    <property type="match status" value="1"/>
</dbReference>
<dbReference type="SMART" id="SM00448">
    <property type="entry name" value="REC"/>
    <property type="match status" value="1"/>
</dbReference>
<dbReference type="SMART" id="SM00091">
    <property type="entry name" value="PAS"/>
    <property type="match status" value="3"/>
</dbReference>
<dbReference type="SUPFAM" id="SSF52172">
    <property type="entry name" value="CheY-like"/>
    <property type="match status" value="1"/>
</dbReference>
<keyword evidence="5" id="KW-0418">Kinase</keyword>
<dbReference type="SMART" id="SM00086">
    <property type="entry name" value="PAC"/>
    <property type="match status" value="3"/>
</dbReference>
<dbReference type="PANTHER" id="PTHR43304">
    <property type="entry name" value="PHYTOCHROME-LIKE PROTEIN CPH1"/>
    <property type="match status" value="1"/>
</dbReference>
<accession>A0A3B0WYV8</accession>
<feature type="domain" description="Histidine kinase" evidence="7">
    <location>
        <begin position="640"/>
        <end position="861"/>
    </location>
</feature>
<dbReference type="InterPro" id="IPR001610">
    <property type="entry name" value="PAC"/>
</dbReference>
<evidence type="ECO:0000256" key="3">
    <source>
        <dbReference type="ARBA" id="ARBA00022553"/>
    </source>
</evidence>
<protein>
    <recommendedName>
        <fullName evidence="2">histidine kinase</fullName>
        <ecNumber evidence="2">2.7.13.3</ecNumber>
    </recommendedName>
</protein>
<keyword evidence="6" id="KW-0812">Transmembrane</keyword>
<dbReference type="InterPro" id="IPR036890">
    <property type="entry name" value="HATPase_C_sf"/>
</dbReference>
<dbReference type="AlphaFoldDB" id="A0A3B0WYV8"/>
<dbReference type="InterPro" id="IPR013655">
    <property type="entry name" value="PAS_fold_3"/>
</dbReference>
<dbReference type="GO" id="GO:0000155">
    <property type="term" value="F:phosphorelay sensor kinase activity"/>
    <property type="evidence" value="ECO:0007669"/>
    <property type="project" value="InterPro"/>
</dbReference>
<dbReference type="InterPro" id="IPR001789">
    <property type="entry name" value="Sig_transdc_resp-reg_receiver"/>
</dbReference>
<dbReference type="Pfam" id="PF00072">
    <property type="entry name" value="Response_reg"/>
    <property type="match status" value="1"/>
</dbReference>
<dbReference type="InterPro" id="IPR035965">
    <property type="entry name" value="PAS-like_dom_sf"/>
</dbReference>
<dbReference type="InterPro" id="IPR013767">
    <property type="entry name" value="PAS_fold"/>
</dbReference>
<dbReference type="Gene3D" id="3.30.450.20">
    <property type="entry name" value="PAS domain"/>
    <property type="match status" value="3"/>
</dbReference>
<feature type="domain" description="PAC" evidence="10">
    <location>
        <begin position="575"/>
        <end position="627"/>
    </location>
</feature>
<dbReference type="PANTHER" id="PTHR43304:SF1">
    <property type="entry name" value="PAC DOMAIN-CONTAINING PROTEIN"/>
    <property type="match status" value="1"/>
</dbReference>
<keyword evidence="3" id="KW-0597">Phosphoprotein</keyword>
<dbReference type="CDD" id="cd00130">
    <property type="entry name" value="PAS"/>
    <property type="match status" value="3"/>
</dbReference>
<dbReference type="EMBL" id="UOFG01000129">
    <property type="protein sequence ID" value="VAW60711.1"/>
    <property type="molecule type" value="Genomic_DNA"/>
</dbReference>
<feature type="domain" description="Response regulatory" evidence="8">
    <location>
        <begin position="883"/>
        <end position="997"/>
    </location>
</feature>
<gene>
    <name evidence="11" type="ORF">MNBD_GAMMA11-1851</name>
</gene>
<dbReference type="SMART" id="SM00387">
    <property type="entry name" value="HATPase_c"/>
    <property type="match status" value="1"/>
</dbReference>
<evidence type="ECO:0000313" key="11">
    <source>
        <dbReference type="EMBL" id="VAW60711.1"/>
    </source>
</evidence>
<feature type="domain" description="PAC" evidence="10">
    <location>
        <begin position="323"/>
        <end position="375"/>
    </location>
</feature>
<dbReference type="Pfam" id="PF00989">
    <property type="entry name" value="PAS"/>
    <property type="match status" value="1"/>
</dbReference>
<dbReference type="PRINTS" id="PR00344">
    <property type="entry name" value="BCTRLSENSOR"/>
</dbReference>
<reference evidence="11" key="1">
    <citation type="submission" date="2018-06" db="EMBL/GenBank/DDBJ databases">
        <authorList>
            <person name="Zhirakovskaya E."/>
        </authorList>
    </citation>
    <scope>NUCLEOTIDE SEQUENCE</scope>
</reference>
<dbReference type="InterPro" id="IPR033414">
    <property type="entry name" value="Sensor_dom"/>
</dbReference>
<dbReference type="NCBIfam" id="TIGR00229">
    <property type="entry name" value="sensory_box"/>
    <property type="match status" value="2"/>
</dbReference>
<dbReference type="PROSITE" id="PS50109">
    <property type="entry name" value="HIS_KIN"/>
    <property type="match status" value="1"/>
</dbReference>
<dbReference type="SUPFAM" id="SSF55785">
    <property type="entry name" value="PYP-like sensor domain (PAS domain)"/>
    <property type="match status" value="3"/>
</dbReference>
<dbReference type="InterPro" id="IPR036097">
    <property type="entry name" value="HisK_dim/P_sf"/>
</dbReference>
<dbReference type="InterPro" id="IPR052162">
    <property type="entry name" value="Sensor_kinase/Photoreceptor"/>
</dbReference>
<evidence type="ECO:0000256" key="1">
    <source>
        <dbReference type="ARBA" id="ARBA00000085"/>
    </source>
</evidence>
<dbReference type="SMART" id="SM00388">
    <property type="entry name" value="HisKA"/>
    <property type="match status" value="1"/>
</dbReference>
<dbReference type="Pfam" id="PF08448">
    <property type="entry name" value="PAS_4"/>
    <property type="match status" value="1"/>
</dbReference>
<evidence type="ECO:0000256" key="5">
    <source>
        <dbReference type="ARBA" id="ARBA00022777"/>
    </source>
</evidence>
<dbReference type="Pfam" id="PF17149">
    <property type="entry name" value="CHASE5"/>
    <property type="match status" value="1"/>
</dbReference>
<dbReference type="InterPro" id="IPR005467">
    <property type="entry name" value="His_kinase_dom"/>
</dbReference>
<dbReference type="EC" id="2.7.13.3" evidence="2"/>
<feature type="transmembrane region" description="Helical" evidence="6">
    <location>
        <begin position="160"/>
        <end position="182"/>
    </location>
</feature>
<evidence type="ECO:0000259" key="10">
    <source>
        <dbReference type="PROSITE" id="PS50113"/>
    </source>
</evidence>
<dbReference type="Gene3D" id="3.30.565.10">
    <property type="entry name" value="Histidine kinase-like ATPase, C-terminal domain"/>
    <property type="match status" value="1"/>
</dbReference>
<dbReference type="Pfam" id="PF08447">
    <property type="entry name" value="PAS_3"/>
    <property type="match status" value="1"/>
</dbReference>
<dbReference type="InterPro" id="IPR011006">
    <property type="entry name" value="CheY-like_superfamily"/>
</dbReference>
<evidence type="ECO:0000259" key="9">
    <source>
        <dbReference type="PROSITE" id="PS50112"/>
    </source>
</evidence>
<dbReference type="GO" id="GO:0006355">
    <property type="term" value="P:regulation of DNA-templated transcription"/>
    <property type="evidence" value="ECO:0007669"/>
    <property type="project" value="InterPro"/>
</dbReference>
<comment type="catalytic activity">
    <reaction evidence="1">
        <text>ATP + protein L-histidine = ADP + protein N-phospho-L-histidine.</text>
        <dbReference type="EC" id="2.7.13.3"/>
    </reaction>
</comment>
<dbReference type="PROSITE" id="PS51257">
    <property type="entry name" value="PROKAR_LIPOPROTEIN"/>
    <property type="match status" value="1"/>
</dbReference>
<dbReference type="SUPFAM" id="SSF55874">
    <property type="entry name" value="ATPase domain of HSP90 chaperone/DNA topoisomerase II/histidine kinase"/>
    <property type="match status" value="1"/>
</dbReference>
<dbReference type="Gene3D" id="6.10.340.10">
    <property type="match status" value="1"/>
</dbReference>
<dbReference type="Gene3D" id="3.40.50.2300">
    <property type="match status" value="1"/>
</dbReference>
<evidence type="ECO:0000256" key="4">
    <source>
        <dbReference type="ARBA" id="ARBA00022679"/>
    </source>
</evidence>